<feature type="signal peptide" evidence="2">
    <location>
        <begin position="1"/>
        <end position="18"/>
    </location>
</feature>
<keyword evidence="2" id="KW-0732">Signal</keyword>
<dbReference type="EMBL" id="HBGS01037843">
    <property type="protein sequence ID" value="CAD9445654.1"/>
    <property type="molecule type" value="Transcribed_RNA"/>
</dbReference>
<feature type="chain" id="PRO_5030817014" evidence="2">
    <location>
        <begin position="19"/>
        <end position="152"/>
    </location>
</feature>
<name>A0A7S2D673_9STRA</name>
<protein>
    <submittedName>
        <fullName evidence="3">Uncharacterized protein</fullName>
    </submittedName>
</protein>
<dbReference type="AlphaFoldDB" id="A0A7S2D673"/>
<evidence type="ECO:0000256" key="1">
    <source>
        <dbReference type="SAM" id="MobiDB-lite"/>
    </source>
</evidence>
<sequence>MHSSALLIGRLLLIQSEAGEMQLRQQSIPNQSKAPPPPFSSARSEREQFFYIRTRMLMFELDTGDATQRRKDLHTPCRMDQKLDQMCLKSSLKANSNFDRERVLFVTTYGDNNSSSLFHWLYTDRPVFRERRLHLRQRFALSITRTCVLLSG</sequence>
<feature type="compositionally biased region" description="Polar residues" evidence="1">
    <location>
        <begin position="24"/>
        <end position="33"/>
    </location>
</feature>
<accession>A0A7S2D673</accession>
<gene>
    <name evidence="3" type="ORF">DSPE1174_LOCUS19621</name>
</gene>
<feature type="region of interest" description="Disordered" evidence="1">
    <location>
        <begin position="24"/>
        <end position="43"/>
    </location>
</feature>
<organism evidence="3">
    <name type="scientific">Octactis speculum</name>
    <dbReference type="NCBI Taxonomy" id="3111310"/>
    <lineage>
        <taxon>Eukaryota</taxon>
        <taxon>Sar</taxon>
        <taxon>Stramenopiles</taxon>
        <taxon>Ochrophyta</taxon>
        <taxon>Dictyochophyceae</taxon>
        <taxon>Dictyochales</taxon>
        <taxon>Dictyochaceae</taxon>
        <taxon>Octactis</taxon>
    </lineage>
</organism>
<evidence type="ECO:0000256" key="2">
    <source>
        <dbReference type="SAM" id="SignalP"/>
    </source>
</evidence>
<proteinExistence type="predicted"/>
<evidence type="ECO:0000313" key="3">
    <source>
        <dbReference type="EMBL" id="CAD9445654.1"/>
    </source>
</evidence>
<reference evidence="3" key="1">
    <citation type="submission" date="2021-01" db="EMBL/GenBank/DDBJ databases">
        <authorList>
            <person name="Corre E."/>
            <person name="Pelletier E."/>
            <person name="Niang G."/>
            <person name="Scheremetjew M."/>
            <person name="Finn R."/>
            <person name="Kale V."/>
            <person name="Holt S."/>
            <person name="Cochrane G."/>
            <person name="Meng A."/>
            <person name="Brown T."/>
            <person name="Cohen L."/>
        </authorList>
    </citation>
    <scope>NUCLEOTIDE SEQUENCE</scope>
    <source>
        <strain evidence="3">CCMP1381</strain>
    </source>
</reference>